<feature type="compositionally biased region" description="Low complexity" evidence="4">
    <location>
        <begin position="228"/>
        <end position="244"/>
    </location>
</feature>
<dbReference type="AlphaFoldDB" id="A0A8S9RW06"/>
<sequence length="244" mass="26372">MNLPSSTATSTSESPDTAAGAISPEMCGACKSQDSWVIHSARLRGVLRFYCTHCLLRNHPASFCPTCFAFYDSSPPHQSRRVSCSDCSSVTHIHCAGDAKSPPYRCPPCRDPDGFSFFRPIVDENGARCMDKALSEAFLCAAKIAASSMSKAVTFYRSEAERKGKDAAVAKKRAREALEDVLKLDEKAKLAVSKPSVDHLSGNRDQKPKQSPASNGGLKQIESSATAQVKKQSPSVVVQVKQEK</sequence>
<keyword evidence="1" id="KW-0479">Metal-binding</keyword>
<feature type="region of interest" description="Disordered" evidence="4">
    <location>
        <begin position="193"/>
        <end position="244"/>
    </location>
</feature>
<evidence type="ECO:0000313" key="5">
    <source>
        <dbReference type="EMBL" id="KAF3585525.1"/>
    </source>
</evidence>
<dbReference type="PANTHER" id="PTHR34451">
    <property type="entry name" value="PHD FINGER FAMILY PROTEIN"/>
    <property type="match status" value="1"/>
</dbReference>
<organism evidence="5 6">
    <name type="scientific">Brassica cretica</name>
    <name type="common">Mustard</name>
    <dbReference type="NCBI Taxonomy" id="69181"/>
    <lineage>
        <taxon>Eukaryota</taxon>
        <taxon>Viridiplantae</taxon>
        <taxon>Streptophyta</taxon>
        <taxon>Embryophyta</taxon>
        <taxon>Tracheophyta</taxon>
        <taxon>Spermatophyta</taxon>
        <taxon>Magnoliopsida</taxon>
        <taxon>eudicotyledons</taxon>
        <taxon>Gunneridae</taxon>
        <taxon>Pentapetalae</taxon>
        <taxon>rosids</taxon>
        <taxon>malvids</taxon>
        <taxon>Brassicales</taxon>
        <taxon>Brassicaceae</taxon>
        <taxon>Brassiceae</taxon>
        <taxon>Brassica</taxon>
    </lineage>
</organism>
<feature type="region of interest" description="Disordered" evidence="4">
    <location>
        <begin position="1"/>
        <end position="20"/>
    </location>
</feature>
<evidence type="ECO:0000256" key="1">
    <source>
        <dbReference type="ARBA" id="ARBA00022723"/>
    </source>
</evidence>
<evidence type="ECO:0000256" key="3">
    <source>
        <dbReference type="ARBA" id="ARBA00022833"/>
    </source>
</evidence>
<proteinExistence type="predicted"/>
<dbReference type="PROSITE" id="PS01359">
    <property type="entry name" value="ZF_PHD_1"/>
    <property type="match status" value="1"/>
</dbReference>
<dbReference type="InterPro" id="IPR019786">
    <property type="entry name" value="Zinc_finger_PHD-type_CS"/>
</dbReference>
<name>A0A8S9RW06_BRACR</name>
<evidence type="ECO:0000256" key="4">
    <source>
        <dbReference type="SAM" id="MobiDB-lite"/>
    </source>
</evidence>
<keyword evidence="3" id="KW-0862">Zinc</keyword>
<dbReference type="Proteomes" id="UP000712600">
    <property type="component" value="Unassembled WGS sequence"/>
</dbReference>
<reference evidence="5" key="1">
    <citation type="submission" date="2019-12" db="EMBL/GenBank/DDBJ databases">
        <title>Genome sequencing and annotation of Brassica cretica.</title>
        <authorList>
            <person name="Studholme D.J."/>
            <person name="Sarris P."/>
        </authorList>
    </citation>
    <scope>NUCLEOTIDE SEQUENCE</scope>
    <source>
        <strain evidence="5">PFS-109/04</strain>
        <tissue evidence="5">Leaf</tissue>
    </source>
</reference>
<dbReference type="GO" id="GO:0008270">
    <property type="term" value="F:zinc ion binding"/>
    <property type="evidence" value="ECO:0007669"/>
    <property type="project" value="UniProtKB-KW"/>
</dbReference>
<keyword evidence="2" id="KW-0863">Zinc-finger</keyword>
<gene>
    <name evidence="5" type="ORF">F2Q69_00026184</name>
</gene>
<evidence type="ECO:0000313" key="6">
    <source>
        <dbReference type="Proteomes" id="UP000712600"/>
    </source>
</evidence>
<evidence type="ECO:0008006" key="7">
    <source>
        <dbReference type="Google" id="ProtNLM"/>
    </source>
</evidence>
<accession>A0A8S9RW06</accession>
<evidence type="ECO:0000256" key="2">
    <source>
        <dbReference type="ARBA" id="ARBA00022771"/>
    </source>
</evidence>
<dbReference type="OrthoDB" id="692041at2759"/>
<protein>
    <recommendedName>
        <fullName evidence="7">Zinc finger PHD-type domain-containing protein</fullName>
    </recommendedName>
</protein>
<dbReference type="EMBL" id="QGKX02000088">
    <property type="protein sequence ID" value="KAF3585525.1"/>
    <property type="molecule type" value="Genomic_DNA"/>
</dbReference>
<feature type="compositionally biased region" description="Low complexity" evidence="4">
    <location>
        <begin position="1"/>
        <end position="19"/>
    </location>
</feature>
<comment type="caution">
    <text evidence="5">The sequence shown here is derived from an EMBL/GenBank/DDBJ whole genome shotgun (WGS) entry which is preliminary data.</text>
</comment>
<dbReference type="PANTHER" id="PTHR34451:SF15">
    <property type="entry name" value="PHD-TYPE DOMAIN-CONTAINING PROTEIN"/>
    <property type="match status" value="1"/>
</dbReference>